<sequence length="448" mass="49530">MPPPVAALVSDETRLAYVLRHFRLAFEAVPDVAIGYAPTPLGVMVANHASGFFRVATPYPPAPNIREWAGRRVPFFFDSRPQASLLELATGRATIGADVISAAFYLLSGWQEYFSDARDRHGRFPYAGSVQQQYGFVALPVVNYYFDVLKTAVEHVTSVALRPRRWAADAPFAAFITHDIDNLRSAWKAPAKAALRQGQLLKFGQLAWQHFTRPDTWDNLEAVAAAVAGFGARSTFFILPEHQPGADGTPNADYQIAASLRERLRRLKQAGAEISLHGSIGTAADGGARLGREIEALRPDIAGLRFHYLRWEPRATPALVAAAGFRYDSTLGFAEHFGFRNSYCQPFYPFNFATGGAHNFLEIPLNVMDTTLHHPNYLQLRAEEILPALQPMFAEIEKFGGVATVLWHNDHFDPANTVTGPVQFAEIMQHLRARGAAFRTGSQIVAEL</sequence>
<proteinExistence type="predicted"/>
<dbReference type="Proteomes" id="UP001501556">
    <property type="component" value="Unassembled WGS sequence"/>
</dbReference>
<feature type="domain" description="DUF7033" evidence="1">
    <location>
        <begin position="96"/>
        <end position="183"/>
    </location>
</feature>
<keyword evidence="3" id="KW-1185">Reference proteome</keyword>
<reference evidence="3" key="1">
    <citation type="journal article" date="2019" name="Int. J. Syst. Evol. Microbiol.">
        <title>The Global Catalogue of Microorganisms (GCM) 10K type strain sequencing project: providing services to taxonomists for standard genome sequencing and annotation.</title>
        <authorList>
            <consortium name="The Broad Institute Genomics Platform"/>
            <consortium name="The Broad Institute Genome Sequencing Center for Infectious Disease"/>
            <person name="Wu L."/>
            <person name="Ma J."/>
        </authorList>
    </citation>
    <scope>NUCLEOTIDE SEQUENCE [LARGE SCALE GENOMIC DNA]</scope>
    <source>
        <strain evidence="3">JCM 17217</strain>
    </source>
</reference>
<accession>A0ABP7QE82</accession>
<evidence type="ECO:0000313" key="3">
    <source>
        <dbReference type="Proteomes" id="UP001501556"/>
    </source>
</evidence>
<dbReference type="Gene3D" id="3.20.20.370">
    <property type="entry name" value="Glycoside hydrolase/deacetylase"/>
    <property type="match status" value="1"/>
</dbReference>
<name>A0ABP7QE82_9BACT</name>
<evidence type="ECO:0000313" key="2">
    <source>
        <dbReference type="EMBL" id="GAA3980636.1"/>
    </source>
</evidence>
<gene>
    <name evidence="2" type="ORF">GCM10022407_27360</name>
</gene>
<dbReference type="EMBL" id="BAABDI010000019">
    <property type="protein sequence ID" value="GAA3980636.1"/>
    <property type="molecule type" value="Genomic_DNA"/>
</dbReference>
<comment type="caution">
    <text evidence="2">The sequence shown here is derived from an EMBL/GenBank/DDBJ whole genome shotgun (WGS) entry which is preliminary data.</text>
</comment>
<organism evidence="2 3">
    <name type="scientific">Hymenobacter antarcticus</name>
    <dbReference type="NCBI Taxonomy" id="486270"/>
    <lineage>
        <taxon>Bacteria</taxon>
        <taxon>Pseudomonadati</taxon>
        <taxon>Bacteroidota</taxon>
        <taxon>Cytophagia</taxon>
        <taxon>Cytophagales</taxon>
        <taxon>Hymenobacteraceae</taxon>
        <taxon>Hymenobacter</taxon>
    </lineage>
</organism>
<dbReference type="Pfam" id="PF23019">
    <property type="entry name" value="DUF7033"/>
    <property type="match status" value="1"/>
</dbReference>
<dbReference type="SUPFAM" id="SSF88713">
    <property type="entry name" value="Glycoside hydrolase/deacetylase"/>
    <property type="match status" value="1"/>
</dbReference>
<protein>
    <recommendedName>
        <fullName evidence="1">DUF7033 domain-containing protein</fullName>
    </recommendedName>
</protein>
<evidence type="ECO:0000259" key="1">
    <source>
        <dbReference type="Pfam" id="PF23019"/>
    </source>
</evidence>
<dbReference type="InterPro" id="IPR054297">
    <property type="entry name" value="DUF7033"/>
</dbReference>
<dbReference type="InterPro" id="IPR011330">
    <property type="entry name" value="Glyco_hydro/deAcase_b/a-brl"/>
</dbReference>
<dbReference type="RefSeq" id="WP_345125278.1">
    <property type="nucleotide sequence ID" value="NZ_BAABDI010000019.1"/>
</dbReference>